<sequence length="154" mass="16807">MSWFHRKPFCTPISPCQHHRTQTTTDSPPSSPITVVATITTPSPSSTHLFPLLSCFLISYLSSTTSPNSNYHRFTFITPDLHRFTTGGSAVSAGMVAIAAAAVTVLAASGKTSSIPNFQISKFGYLPVNKFLMEFFMQKVGAYMKLKLVKENLA</sequence>
<evidence type="ECO:0000313" key="2">
    <source>
        <dbReference type="Proteomes" id="UP000327157"/>
    </source>
</evidence>
<dbReference type="AlphaFoldDB" id="A0A5N5FV51"/>
<comment type="caution">
    <text evidence="1">The sequence shown here is derived from an EMBL/GenBank/DDBJ whole genome shotgun (WGS) entry which is preliminary data.</text>
</comment>
<reference evidence="1 2" key="1">
    <citation type="submission" date="2019-09" db="EMBL/GenBank/DDBJ databases">
        <authorList>
            <person name="Ou C."/>
        </authorList>
    </citation>
    <scope>NUCLEOTIDE SEQUENCE [LARGE SCALE GENOMIC DNA]</scope>
    <source>
        <strain evidence="1">S2</strain>
        <tissue evidence="1">Leaf</tissue>
    </source>
</reference>
<protein>
    <submittedName>
        <fullName evidence="1">Uncharacterized protein</fullName>
    </submittedName>
</protein>
<name>A0A5N5FV51_9ROSA</name>
<reference evidence="2" key="2">
    <citation type="submission" date="2019-10" db="EMBL/GenBank/DDBJ databases">
        <title>A de novo genome assembly of a pear dwarfing rootstock.</title>
        <authorList>
            <person name="Wang F."/>
            <person name="Wang J."/>
            <person name="Li S."/>
            <person name="Zhang Y."/>
            <person name="Fang M."/>
            <person name="Ma L."/>
            <person name="Zhao Y."/>
            <person name="Jiang S."/>
        </authorList>
    </citation>
    <scope>NUCLEOTIDE SEQUENCE [LARGE SCALE GENOMIC DNA]</scope>
</reference>
<proteinExistence type="predicted"/>
<accession>A0A5N5FV51</accession>
<dbReference type="Proteomes" id="UP000327157">
    <property type="component" value="Chromosome 10"/>
</dbReference>
<keyword evidence="2" id="KW-1185">Reference proteome</keyword>
<organism evidence="1 2">
    <name type="scientific">Pyrus ussuriensis x Pyrus communis</name>
    <dbReference type="NCBI Taxonomy" id="2448454"/>
    <lineage>
        <taxon>Eukaryota</taxon>
        <taxon>Viridiplantae</taxon>
        <taxon>Streptophyta</taxon>
        <taxon>Embryophyta</taxon>
        <taxon>Tracheophyta</taxon>
        <taxon>Spermatophyta</taxon>
        <taxon>Magnoliopsida</taxon>
        <taxon>eudicotyledons</taxon>
        <taxon>Gunneridae</taxon>
        <taxon>Pentapetalae</taxon>
        <taxon>rosids</taxon>
        <taxon>fabids</taxon>
        <taxon>Rosales</taxon>
        <taxon>Rosaceae</taxon>
        <taxon>Amygdaloideae</taxon>
        <taxon>Maleae</taxon>
        <taxon>Pyrus</taxon>
    </lineage>
</organism>
<dbReference type="EMBL" id="SMOL01000695">
    <property type="protein sequence ID" value="KAB2602144.1"/>
    <property type="molecule type" value="Genomic_DNA"/>
</dbReference>
<gene>
    <name evidence="1" type="ORF">D8674_003149</name>
</gene>
<evidence type="ECO:0000313" key="1">
    <source>
        <dbReference type="EMBL" id="KAB2602144.1"/>
    </source>
</evidence>
<reference evidence="1 2" key="3">
    <citation type="submission" date="2019-11" db="EMBL/GenBank/DDBJ databases">
        <title>A de novo genome assembly of a pear dwarfing rootstock.</title>
        <authorList>
            <person name="Wang F."/>
            <person name="Wang J."/>
            <person name="Li S."/>
            <person name="Zhang Y."/>
            <person name="Fang M."/>
            <person name="Ma L."/>
            <person name="Zhao Y."/>
            <person name="Jiang S."/>
        </authorList>
    </citation>
    <scope>NUCLEOTIDE SEQUENCE [LARGE SCALE GENOMIC DNA]</scope>
    <source>
        <strain evidence="1">S2</strain>
        <tissue evidence="1">Leaf</tissue>
    </source>
</reference>